<proteinExistence type="predicted"/>
<dbReference type="RefSeq" id="WP_106269397.1">
    <property type="nucleotide sequence ID" value="NZ_PVTX01000011.1"/>
</dbReference>
<dbReference type="Pfam" id="PF07179">
    <property type="entry name" value="SseB"/>
    <property type="match status" value="1"/>
</dbReference>
<name>A0ABX5EAP7_9MICO</name>
<organism evidence="2 3">
    <name type="scientific">Isoptericola halotolerans</name>
    <dbReference type="NCBI Taxonomy" id="300560"/>
    <lineage>
        <taxon>Bacteria</taxon>
        <taxon>Bacillati</taxon>
        <taxon>Actinomycetota</taxon>
        <taxon>Actinomycetes</taxon>
        <taxon>Micrococcales</taxon>
        <taxon>Promicromonosporaceae</taxon>
        <taxon>Isoptericola</taxon>
    </lineage>
</organism>
<gene>
    <name evidence="2" type="ORF">BCL65_11188</name>
</gene>
<reference evidence="2 3" key="1">
    <citation type="submission" date="2018-03" db="EMBL/GenBank/DDBJ databases">
        <title>Comparative analysis of microorganisms from saline springs in Andes Mountain Range, Colombia.</title>
        <authorList>
            <person name="Rubin E."/>
        </authorList>
    </citation>
    <scope>NUCLEOTIDE SEQUENCE [LARGE SCALE GENOMIC DNA]</scope>
    <source>
        <strain evidence="2 3">CG 23</strain>
    </source>
</reference>
<comment type="caution">
    <text evidence="2">The sequence shown here is derived from an EMBL/GenBank/DDBJ whole genome shotgun (WGS) entry which is preliminary data.</text>
</comment>
<feature type="domain" description="SseB protein N-terminal" evidence="1">
    <location>
        <begin position="26"/>
        <end position="137"/>
    </location>
</feature>
<dbReference type="Proteomes" id="UP000239895">
    <property type="component" value="Unassembled WGS sequence"/>
</dbReference>
<sequence length="402" mass="43445">MNDETSSADREPIPVAALPEVGSERLAAALEAQDVPAIGQALRHDVVVVPILRPADGETQNRVFEAPEGSARPYELCLFSSAQTLAAYLTPHAPDREFALRRGTTLVPFLVQHAEAIERVAFDPAGPHPMVATPEDVLLVLAPQPGDDDVAWVAGDLPDAGDTSPVAEDDTTPTDEVEGAVVPLPELTPDDADAIARARAVGFDLNLPRQWAVIELDDDERRRQQVRRLVKQQTTVLGDRGSRLRRDMREWLERAGERASSAGGRLLAFLLQRTDDAALALSLVLYWHDLGPETGGQPHLVRVADWIRPTLTERDTLVGSEMPAGPFVRHAHVERGASDVGGDDLDMLVLDYWLAAPGGRGVVQLAFSTPHVDAREAITLLADNVVFATAWVVEDGADLTSG</sequence>
<dbReference type="InterPro" id="IPR009839">
    <property type="entry name" value="SseB_N"/>
</dbReference>
<evidence type="ECO:0000313" key="2">
    <source>
        <dbReference type="EMBL" id="PRZ04054.1"/>
    </source>
</evidence>
<dbReference type="EMBL" id="PVTX01000011">
    <property type="protein sequence ID" value="PRZ04054.1"/>
    <property type="molecule type" value="Genomic_DNA"/>
</dbReference>
<evidence type="ECO:0000313" key="3">
    <source>
        <dbReference type="Proteomes" id="UP000239895"/>
    </source>
</evidence>
<accession>A0ABX5EAP7</accession>
<evidence type="ECO:0000259" key="1">
    <source>
        <dbReference type="Pfam" id="PF07179"/>
    </source>
</evidence>
<keyword evidence="3" id="KW-1185">Reference proteome</keyword>
<protein>
    <recommendedName>
        <fullName evidence="1">SseB protein N-terminal domain-containing protein</fullName>
    </recommendedName>
</protein>